<dbReference type="Proteomes" id="UP000663887">
    <property type="component" value="Unassembled WGS sequence"/>
</dbReference>
<sequence length="55" mass="6291">MMMGQTYIETNKDGRLSAPIARSLVMYNVPDRQPPIRTFVQRVSRSGGHRSLDQK</sequence>
<organism evidence="1 2">
    <name type="scientific">Rotaria magnacalcarata</name>
    <dbReference type="NCBI Taxonomy" id="392030"/>
    <lineage>
        <taxon>Eukaryota</taxon>
        <taxon>Metazoa</taxon>
        <taxon>Spiralia</taxon>
        <taxon>Gnathifera</taxon>
        <taxon>Rotifera</taxon>
        <taxon>Eurotatoria</taxon>
        <taxon>Bdelloidea</taxon>
        <taxon>Philodinida</taxon>
        <taxon>Philodinidae</taxon>
        <taxon>Rotaria</taxon>
    </lineage>
</organism>
<accession>A0A816Y850</accession>
<dbReference type="AlphaFoldDB" id="A0A816Y850"/>
<reference evidence="1" key="1">
    <citation type="submission" date="2021-02" db="EMBL/GenBank/DDBJ databases">
        <authorList>
            <person name="Nowell W R."/>
        </authorList>
    </citation>
    <scope>NUCLEOTIDE SEQUENCE</scope>
</reference>
<dbReference type="EMBL" id="CAJNRG010014393">
    <property type="protein sequence ID" value="CAF2155850.1"/>
    <property type="molecule type" value="Genomic_DNA"/>
</dbReference>
<name>A0A816Y850_9BILA</name>
<evidence type="ECO:0000313" key="1">
    <source>
        <dbReference type="EMBL" id="CAF2155850.1"/>
    </source>
</evidence>
<proteinExistence type="predicted"/>
<gene>
    <name evidence="1" type="ORF">XDN619_LOCUS29514</name>
</gene>
<evidence type="ECO:0000313" key="2">
    <source>
        <dbReference type="Proteomes" id="UP000663887"/>
    </source>
</evidence>
<feature type="non-terminal residue" evidence="1">
    <location>
        <position position="55"/>
    </location>
</feature>
<protein>
    <submittedName>
        <fullName evidence="1">Uncharacterized protein</fullName>
    </submittedName>
</protein>
<comment type="caution">
    <text evidence="1">The sequence shown here is derived from an EMBL/GenBank/DDBJ whole genome shotgun (WGS) entry which is preliminary data.</text>
</comment>